<reference evidence="1 2" key="1">
    <citation type="submission" date="2024-01" db="EMBL/GenBank/DDBJ databases">
        <title>The complete chloroplast genome sequence of Lithospermum erythrorhizon: insights into the phylogenetic relationship among Boraginaceae species and the maternal lineages of purple gromwells.</title>
        <authorList>
            <person name="Okada T."/>
            <person name="Watanabe K."/>
        </authorList>
    </citation>
    <scope>NUCLEOTIDE SEQUENCE [LARGE SCALE GENOMIC DNA]</scope>
</reference>
<name>A0AAV3PNE5_LITER</name>
<evidence type="ECO:0000313" key="1">
    <source>
        <dbReference type="EMBL" id="GAA0152256.1"/>
    </source>
</evidence>
<accession>A0AAV3PNE5</accession>
<protein>
    <submittedName>
        <fullName evidence="1">Uncharacterized protein</fullName>
    </submittedName>
</protein>
<dbReference type="Proteomes" id="UP001454036">
    <property type="component" value="Unassembled WGS sequence"/>
</dbReference>
<dbReference type="EMBL" id="BAABME010001948">
    <property type="protein sequence ID" value="GAA0152256.1"/>
    <property type="molecule type" value="Genomic_DNA"/>
</dbReference>
<proteinExistence type="predicted"/>
<dbReference type="AlphaFoldDB" id="A0AAV3PNE5"/>
<gene>
    <name evidence="1" type="ORF">LIER_10777</name>
</gene>
<evidence type="ECO:0000313" key="2">
    <source>
        <dbReference type="Proteomes" id="UP001454036"/>
    </source>
</evidence>
<organism evidence="1 2">
    <name type="scientific">Lithospermum erythrorhizon</name>
    <name type="common">Purple gromwell</name>
    <name type="synonym">Lithospermum officinale var. erythrorhizon</name>
    <dbReference type="NCBI Taxonomy" id="34254"/>
    <lineage>
        <taxon>Eukaryota</taxon>
        <taxon>Viridiplantae</taxon>
        <taxon>Streptophyta</taxon>
        <taxon>Embryophyta</taxon>
        <taxon>Tracheophyta</taxon>
        <taxon>Spermatophyta</taxon>
        <taxon>Magnoliopsida</taxon>
        <taxon>eudicotyledons</taxon>
        <taxon>Gunneridae</taxon>
        <taxon>Pentapetalae</taxon>
        <taxon>asterids</taxon>
        <taxon>lamiids</taxon>
        <taxon>Boraginales</taxon>
        <taxon>Boraginaceae</taxon>
        <taxon>Boraginoideae</taxon>
        <taxon>Lithospermeae</taxon>
        <taxon>Lithospermum</taxon>
    </lineage>
</organism>
<comment type="caution">
    <text evidence="1">The sequence shown here is derived from an EMBL/GenBank/DDBJ whole genome shotgun (WGS) entry which is preliminary data.</text>
</comment>
<keyword evidence="2" id="KW-1185">Reference proteome</keyword>
<sequence>MSQEEAVASRVSVEYHSVAEGCPGNTTVWVPYERNDKGDELDHAFLVVEEIDFRVSYLAGAENIHWPFVIGEETSSLEGSGDHRKVLLSTTSRKEWWMMCISHTSGIESTHTLVYTSSVSVSGSSHRVDIVGSEISTVWIWIGTWASFDPCPHSVAKVVWIADRDLNRKMASPDTYPKVIDGHIRTFIGTCAKSRWKHMFFKKEIRTWVGTCSSVLRRF</sequence>